<dbReference type="EMBL" id="CM055733">
    <property type="protein sequence ID" value="KAJ8010759.1"/>
    <property type="molecule type" value="Genomic_DNA"/>
</dbReference>
<reference evidence="1" key="1">
    <citation type="submission" date="2021-05" db="EMBL/GenBank/DDBJ databases">
        <authorList>
            <person name="Pan Q."/>
            <person name="Jouanno E."/>
            <person name="Zahm M."/>
            <person name="Klopp C."/>
            <person name="Cabau C."/>
            <person name="Louis A."/>
            <person name="Berthelot C."/>
            <person name="Parey E."/>
            <person name="Roest Crollius H."/>
            <person name="Montfort J."/>
            <person name="Robinson-Rechavi M."/>
            <person name="Bouchez O."/>
            <person name="Lampietro C."/>
            <person name="Lopez Roques C."/>
            <person name="Donnadieu C."/>
            <person name="Postlethwait J."/>
            <person name="Bobe J."/>
            <person name="Dillon D."/>
            <person name="Chandos A."/>
            <person name="von Hippel F."/>
            <person name="Guiguen Y."/>
        </authorList>
    </citation>
    <scope>NUCLEOTIDE SEQUENCE</scope>
    <source>
        <strain evidence="1">YG-Jan2019</strain>
    </source>
</reference>
<comment type="caution">
    <text evidence="1">The sequence shown here is derived from an EMBL/GenBank/DDBJ whole genome shotgun (WGS) entry which is preliminary data.</text>
</comment>
<organism evidence="1 2">
    <name type="scientific">Dallia pectoralis</name>
    <name type="common">Alaska blackfish</name>
    <dbReference type="NCBI Taxonomy" id="75939"/>
    <lineage>
        <taxon>Eukaryota</taxon>
        <taxon>Metazoa</taxon>
        <taxon>Chordata</taxon>
        <taxon>Craniata</taxon>
        <taxon>Vertebrata</taxon>
        <taxon>Euteleostomi</taxon>
        <taxon>Actinopterygii</taxon>
        <taxon>Neopterygii</taxon>
        <taxon>Teleostei</taxon>
        <taxon>Protacanthopterygii</taxon>
        <taxon>Esociformes</taxon>
        <taxon>Umbridae</taxon>
        <taxon>Dallia</taxon>
    </lineage>
</organism>
<dbReference type="Proteomes" id="UP001157502">
    <property type="component" value="Chromosome 6"/>
</dbReference>
<keyword evidence="2" id="KW-1185">Reference proteome</keyword>
<sequence>MWISFLNYLGKRLCCHSNTGILNNIRSVGMGSNITELYSSVCEEHKLPYNGYIFEVLQETERKTGNITLQLNGNDRLRKAKRLTNEDTLALSRILKDNNDVTGLVLRYNCITDEGARHLADLLEDNVCLRSLDLTGNDIQTDGAEFLARSLTTNKALLSLRLTGNKIRNQGAIHFARMLQVNTTLQELDLAYSDMETQSVIAFAIVLNNNNSLRSVNISRPLLFSHMDEAAVHLSGMLVVNQSLRELHLGKMDLTDSGVERLAEALRNNYSLKYLDLRCNRVTRDGVRCLAEVLKQNGTLEILDLSSNRIEDDGAIYLSQAIAMPTCSLKALSIPSNNIATAGLVSLCQAMQATSTLTHIYIWGNKLEEPVCQVFRDLLSSGRLPAEQTDVCVYEVDGCVCLAEVFHGLRRHYYWEPSYGQNRDPACNAAVALTNTNTVTTQ</sequence>
<proteinExistence type="predicted"/>
<protein>
    <submittedName>
        <fullName evidence="1">Uncharacterized protein</fullName>
    </submittedName>
</protein>
<gene>
    <name evidence="1" type="ORF">DPEC_G00078490</name>
</gene>
<name>A0ACC2H492_DALPE</name>
<evidence type="ECO:0000313" key="2">
    <source>
        <dbReference type="Proteomes" id="UP001157502"/>
    </source>
</evidence>
<accession>A0ACC2H492</accession>
<evidence type="ECO:0000313" key="1">
    <source>
        <dbReference type="EMBL" id="KAJ8010759.1"/>
    </source>
</evidence>